<reference evidence="1 2" key="1">
    <citation type="journal article" date="2018" name="Sci. Rep.">
        <title>Genomic signatures of local adaptation to the degree of environmental predictability in rotifers.</title>
        <authorList>
            <person name="Franch-Gras L."/>
            <person name="Hahn C."/>
            <person name="Garcia-Roger E.M."/>
            <person name="Carmona M.J."/>
            <person name="Serra M."/>
            <person name="Gomez A."/>
        </authorList>
    </citation>
    <scope>NUCLEOTIDE SEQUENCE [LARGE SCALE GENOMIC DNA]</scope>
    <source>
        <strain evidence="1">HYR1</strain>
    </source>
</reference>
<evidence type="ECO:0000313" key="2">
    <source>
        <dbReference type="Proteomes" id="UP000276133"/>
    </source>
</evidence>
<comment type="caution">
    <text evidence="1">The sequence shown here is derived from an EMBL/GenBank/DDBJ whole genome shotgun (WGS) entry which is preliminary data.</text>
</comment>
<dbReference type="EMBL" id="REGN01007824">
    <property type="protein sequence ID" value="RNA05174.1"/>
    <property type="molecule type" value="Genomic_DNA"/>
</dbReference>
<dbReference type="AlphaFoldDB" id="A0A3M7Q1U9"/>
<dbReference type="Proteomes" id="UP000276133">
    <property type="component" value="Unassembled WGS sequence"/>
</dbReference>
<organism evidence="1 2">
    <name type="scientific">Brachionus plicatilis</name>
    <name type="common">Marine rotifer</name>
    <name type="synonym">Brachionus muelleri</name>
    <dbReference type="NCBI Taxonomy" id="10195"/>
    <lineage>
        <taxon>Eukaryota</taxon>
        <taxon>Metazoa</taxon>
        <taxon>Spiralia</taxon>
        <taxon>Gnathifera</taxon>
        <taxon>Rotifera</taxon>
        <taxon>Eurotatoria</taxon>
        <taxon>Monogononta</taxon>
        <taxon>Pseudotrocha</taxon>
        <taxon>Ploima</taxon>
        <taxon>Brachionidae</taxon>
        <taxon>Brachionus</taxon>
    </lineage>
</organism>
<accession>A0A3M7Q1U9</accession>
<protein>
    <submittedName>
        <fullName evidence="1">Uncharacterized protein</fullName>
    </submittedName>
</protein>
<name>A0A3M7Q1U9_BRAPC</name>
<sequence length="102" mass="12384">MTKRRYRACPNKCVSRKNYYFKVPKPNFLAFSPTTYLWQKTDNSSQSRNWFEYGIRSFRQEYFDKLYFDKQIILFFDKINKHSNKNNLTNSLGISQPFNVTI</sequence>
<keyword evidence="2" id="KW-1185">Reference proteome</keyword>
<proteinExistence type="predicted"/>
<evidence type="ECO:0000313" key="1">
    <source>
        <dbReference type="EMBL" id="RNA05174.1"/>
    </source>
</evidence>
<gene>
    <name evidence="1" type="ORF">BpHYR1_016740</name>
</gene>